<dbReference type="InterPro" id="IPR019426">
    <property type="entry name" value="7TM_GPCR_serpentine_rcpt_Srv"/>
</dbReference>
<dbReference type="AlphaFoldDB" id="A0A6V7UJ60"/>
<organism evidence="2 3">
    <name type="scientific">Meloidogyne enterolobii</name>
    <name type="common">Root-knot nematode worm</name>
    <name type="synonym">Meloidogyne mayaguensis</name>
    <dbReference type="NCBI Taxonomy" id="390850"/>
    <lineage>
        <taxon>Eukaryota</taxon>
        <taxon>Metazoa</taxon>
        <taxon>Ecdysozoa</taxon>
        <taxon>Nematoda</taxon>
        <taxon>Chromadorea</taxon>
        <taxon>Rhabditida</taxon>
        <taxon>Tylenchina</taxon>
        <taxon>Tylenchomorpha</taxon>
        <taxon>Tylenchoidea</taxon>
        <taxon>Meloidogynidae</taxon>
        <taxon>Meloidogyninae</taxon>
        <taxon>Meloidogyne</taxon>
    </lineage>
</organism>
<dbReference type="EMBL" id="CAJEWN010000074">
    <property type="protein sequence ID" value="CAD2159311.1"/>
    <property type="molecule type" value="Genomic_DNA"/>
</dbReference>
<keyword evidence="1" id="KW-1133">Transmembrane helix</keyword>
<protein>
    <submittedName>
        <fullName evidence="2">Uncharacterized protein</fullName>
    </submittedName>
</protein>
<sequence length="377" mass="43808">MSFSIYKMHIASKRFIDRFYIKMSNTNTTQPQEITLYDQILQLIVSLNSTFLYISIVINITSLIIYILEIITILKHKKFHTPFYWLFIIRAITDFYSSFGSYANTRLIVITRGLPYKLYLTFPNWVFAFFYFLVLHGYGANNLATIFMMLTRLTAIMFLMKHDKIWKKLLPLSIIIIFGLPLLDSYILFLDTYVIIPLPNEQNMTLFIIPPKEHDKPGPYLYISFYYSIIFLVACAILNFAILFIYKFVKKPVNQRSDGSTDNQTRIERNLLIYALSTLFGHAIIAIVTIFLYVCPTSHSTPALFSMLPVVTDIGTSGLSSWLLLFISEDFRNKFIKDWKPKYFSRNSPNNSSNIISISNNCHLNVRTVNNFVSSLN</sequence>
<feature type="transmembrane region" description="Helical" evidence="1">
    <location>
        <begin position="225"/>
        <end position="246"/>
    </location>
</feature>
<dbReference type="Pfam" id="PF10323">
    <property type="entry name" value="7TM_GPCR_Srv"/>
    <property type="match status" value="1"/>
</dbReference>
<feature type="transmembrane region" description="Helical" evidence="1">
    <location>
        <begin position="51"/>
        <end position="71"/>
    </location>
</feature>
<name>A0A6V7UJ60_MELEN</name>
<evidence type="ECO:0000313" key="2">
    <source>
        <dbReference type="EMBL" id="CAD2159311.1"/>
    </source>
</evidence>
<evidence type="ECO:0000256" key="1">
    <source>
        <dbReference type="SAM" id="Phobius"/>
    </source>
</evidence>
<comment type="caution">
    <text evidence="2">The sequence shown here is derived from an EMBL/GenBank/DDBJ whole genome shotgun (WGS) entry which is preliminary data.</text>
</comment>
<proteinExistence type="predicted"/>
<accession>A0A6V7UJ60</accession>
<gene>
    <name evidence="2" type="ORF">MENT_LOCUS13635</name>
</gene>
<dbReference type="SUPFAM" id="SSF81321">
    <property type="entry name" value="Family A G protein-coupled receptor-like"/>
    <property type="match status" value="1"/>
</dbReference>
<keyword evidence="1" id="KW-0472">Membrane</keyword>
<dbReference type="Proteomes" id="UP000580250">
    <property type="component" value="Unassembled WGS sequence"/>
</dbReference>
<evidence type="ECO:0000313" key="3">
    <source>
        <dbReference type="Proteomes" id="UP000580250"/>
    </source>
</evidence>
<feature type="transmembrane region" description="Helical" evidence="1">
    <location>
        <begin position="271"/>
        <end position="294"/>
    </location>
</feature>
<dbReference type="Gene3D" id="1.20.1070.10">
    <property type="entry name" value="Rhodopsin 7-helix transmembrane proteins"/>
    <property type="match status" value="1"/>
</dbReference>
<dbReference type="PANTHER" id="PTHR31552:SF8">
    <property type="entry name" value="SERPENTINE RECEPTOR CLASS GAMMA"/>
    <property type="match status" value="1"/>
</dbReference>
<feature type="transmembrane region" description="Helical" evidence="1">
    <location>
        <begin position="306"/>
        <end position="327"/>
    </location>
</feature>
<reference evidence="2 3" key="1">
    <citation type="submission" date="2020-08" db="EMBL/GenBank/DDBJ databases">
        <authorList>
            <person name="Koutsovoulos G."/>
            <person name="Danchin GJ E."/>
        </authorList>
    </citation>
    <scope>NUCLEOTIDE SEQUENCE [LARGE SCALE GENOMIC DNA]</scope>
</reference>
<keyword evidence="1" id="KW-0812">Transmembrane</keyword>
<feature type="transmembrane region" description="Helical" evidence="1">
    <location>
        <begin position="172"/>
        <end position="196"/>
    </location>
</feature>
<dbReference type="PANTHER" id="PTHR31552">
    <property type="entry name" value="SERPENTINE RECEPTOR CLASS GAMMA"/>
    <property type="match status" value="1"/>
</dbReference>